<sequence>MIPLFAIFLIGAASASYCGQSGVPFSFEVLSNGQPVLGCARPICFGWGANGKRSADAAQFYQIGSNMDGFLRSSDRAGPAVKNASIFQPQFSICDRNFMADRCMGQNEWVGGIFPQGHIDSNEPMKVMCCTYEKLRTSQDRGILKLRPGQAVQGGEIRNEEGRQQGFEYVSSVERMFDEHGVVYTLRMRSFGCVPEPNGPASVEDGAAKYLVDNINAIDHPTTKAPPSRSSTPAPELPNLLGLPTLGPLPGLGQGGVQNPAGNAFGPIPPVQGLGDPSNRVPADNESPTFDERTFQLPEEMPAEDPVAIQQFSARAGASNPRPVPIAQPYEEDEAPIEQNFARAHSAPIVPVEQVVSLPSRPQPQYLRPQPTPTQPQIQLQLPQNPFGVMGLGNPFGQPAAPAPTRARAHGVRTYGPGADTSHGQPARRWGPQIVEQQYQQQQLQQMFNPFGWMVETTPTPPAARELPNIRIPTVEEVENAIPKEGKQIISDVARTFLAALH</sequence>
<proteinExistence type="predicted"/>
<reference evidence="3" key="1">
    <citation type="submission" date="2020-09" db="EMBL/GenBank/DDBJ databases">
        <authorList>
            <person name="Kikuchi T."/>
        </authorList>
    </citation>
    <scope>NUCLEOTIDE SEQUENCE</scope>
    <source>
        <strain evidence="3">SH1</strain>
    </source>
</reference>
<evidence type="ECO:0000313" key="3">
    <source>
        <dbReference type="EMBL" id="CAD5229087.1"/>
    </source>
</evidence>
<dbReference type="AlphaFoldDB" id="A0A811LPS7"/>
<protein>
    <submittedName>
        <fullName evidence="3">Uncharacterized protein</fullName>
    </submittedName>
</protein>
<gene>
    <name evidence="3" type="ORF">BOKJ2_LOCUS13146</name>
</gene>
<feature type="signal peptide" evidence="2">
    <location>
        <begin position="1"/>
        <end position="15"/>
    </location>
</feature>
<comment type="caution">
    <text evidence="3">The sequence shown here is derived from an EMBL/GenBank/DDBJ whole genome shotgun (WGS) entry which is preliminary data.</text>
</comment>
<evidence type="ECO:0000256" key="2">
    <source>
        <dbReference type="SAM" id="SignalP"/>
    </source>
</evidence>
<feature type="chain" id="PRO_5035682071" evidence="2">
    <location>
        <begin position="16"/>
        <end position="502"/>
    </location>
</feature>
<dbReference type="OrthoDB" id="5212at2759"/>
<accession>A0A811LPS7</accession>
<dbReference type="PANTHER" id="PTHR46706">
    <property type="entry name" value="PROTEIN QUA-1-RELATED"/>
    <property type="match status" value="1"/>
</dbReference>
<keyword evidence="4" id="KW-1185">Reference proteome</keyword>
<keyword evidence="1" id="KW-0217">Developmental protein</keyword>
<dbReference type="InterPro" id="IPR052140">
    <property type="entry name" value="Dev_Signal_Hedgehog-like"/>
</dbReference>
<dbReference type="EMBL" id="CAJFCW020000006">
    <property type="protein sequence ID" value="CAG9125732.1"/>
    <property type="molecule type" value="Genomic_DNA"/>
</dbReference>
<dbReference type="EMBL" id="CAJFDH010000006">
    <property type="protein sequence ID" value="CAD5229087.1"/>
    <property type="molecule type" value="Genomic_DNA"/>
</dbReference>
<name>A0A811LPS7_9BILA</name>
<keyword evidence="2" id="KW-0732">Signal</keyword>
<evidence type="ECO:0000256" key="1">
    <source>
        <dbReference type="ARBA" id="ARBA00022473"/>
    </source>
</evidence>
<dbReference type="Proteomes" id="UP000783686">
    <property type="component" value="Unassembled WGS sequence"/>
</dbReference>
<organism evidence="3 4">
    <name type="scientific">Bursaphelenchus okinawaensis</name>
    <dbReference type="NCBI Taxonomy" id="465554"/>
    <lineage>
        <taxon>Eukaryota</taxon>
        <taxon>Metazoa</taxon>
        <taxon>Ecdysozoa</taxon>
        <taxon>Nematoda</taxon>
        <taxon>Chromadorea</taxon>
        <taxon>Rhabditida</taxon>
        <taxon>Tylenchina</taxon>
        <taxon>Tylenchomorpha</taxon>
        <taxon>Aphelenchoidea</taxon>
        <taxon>Aphelenchoididae</taxon>
        <taxon>Bursaphelenchus</taxon>
    </lineage>
</organism>
<dbReference type="PANTHER" id="PTHR46706:SF12">
    <property type="entry name" value="PROTEIN QUA-1-RELATED"/>
    <property type="match status" value="1"/>
</dbReference>
<evidence type="ECO:0000313" key="4">
    <source>
        <dbReference type="Proteomes" id="UP000614601"/>
    </source>
</evidence>
<dbReference type="Proteomes" id="UP000614601">
    <property type="component" value="Unassembled WGS sequence"/>
</dbReference>